<evidence type="ECO:0000313" key="2">
    <source>
        <dbReference type="WBParaSite" id="PgR210_g001_t01"/>
    </source>
</evidence>
<reference evidence="2" key="1">
    <citation type="submission" date="2022-11" db="UniProtKB">
        <authorList>
            <consortium name="WormBaseParasite"/>
        </authorList>
    </citation>
    <scope>IDENTIFICATION</scope>
</reference>
<dbReference type="AlphaFoldDB" id="A0A915CJA4"/>
<organism evidence="1 2">
    <name type="scientific">Parascaris univalens</name>
    <name type="common">Nematode worm</name>
    <dbReference type="NCBI Taxonomy" id="6257"/>
    <lineage>
        <taxon>Eukaryota</taxon>
        <taxon>Metazoa</taxon>
        <taxon>Ecdysozoa</taxon>
        <taxon>Nematoda</taxon>
        <taxon>Chromadorea</taxon>
        <taxon>Rhabditida</taxon>
        <taxon>Spirurina</taxon>
        <taxon>Ascaridomorpha</taxon>
        <taxon>Ascaridoidea</taxon>
        <taxon>Ascarididae</taxon>
        <taxon>Parascaris</taxon>
    </lineage>
</organism>
<evidence type="ECO:0000313" key="1">
    <source>
        <dbReference type="Proteomes" id="UP000887569"/>
    </source>
</evidence>
<dbReference type="InterPro" id="IPR027417">
    <property type="entry name" value="P-loop_NTPase"/>
</dbReference>
<sequence>MFRLFHGESENDFDLLALKCHVVYYSDLAQFDITVMIRGAAGAILVHDLSNSKSEASLAQWISLLRGDSSSALTSLPSISNLRPLLADIESTPIPTLVVGCKLT</sequence>
<dbReference type="Gene3D" id="3.40.50.300">
    <property type="entry name" value="P-loop containing nucleotide triphosphate hydrolases"/>
    <property type="match status" value="1"/>
</dbReference>
<accession>A0A915CJA4</accession>
<keyword evidence="1" id="KW-1185">Reference proteome</keyword>
<dbReference type="Proteomes" id="UP000887569">
    <property type="component" value="Unplaced"/>
</dbReference>
<name>A0A915CJA4_PARUN</name>
<protein>
    <submittedName>
        <fullName evidence="2">Uncharacterized protein</fullName>
    </submittedName>
</protein>
<dbReference type="WBParaSite" id="PgR210_g001_t01">
    <property type="protein sequence ID" value="PgR210_g001_t01"/>
    <property type="gene ID" value="PgR210_g001"/>
</dbReference>
<proteinExistence type="predicted"/>